<name>A0A1Q9CAI3_SYMMI</name>
<dbReference type="EMBL" id="LSRX01001433">
    <property type="protein sequence ID" value="OLP79935.1"/>
    <property type="molecule type" value="Genomic_DNA"/>
</dbReference>
<dbReference type="Proteomes" id="UP000186817">
    <property type="component" value="Unassembled WGS sequence"/>
</dbReference>
<organism evidence="1 2">
    <name type="scientific">Symbiodinium microadriaticum</name>
    <name type="common">Dinoflagellate</name>
    <name type="synonym">Zooxanthella microadriatica</name>
    <dbReference type="NCBI Taxonomy" id="2951"/>
    <lineage>
        <taxon>Eukaryota</taxon>
        <taxon>Sar</taxon>
        <taxon>Alveolata</taxon>
        <taxon>Dinophyceae</taxon>
        <taxon>Suessiales</taxon>
        <taxon>Symbiodiniaceae</taxon>
        <taxon>Symbiodinium</taxon>
    </lineage>
</organism>
<evidence type="ECO:0000313" key="1">
    <source>
        <dbReference type="EMBL" id="OLP79935.1"/>
    </source>
</evidence>
<dbReference type="OrthoDB" id="409584at2759"/>
<comment type="caution">
    <text evidence="1">The sequence shown here is derived from an EMBL/GenBank/DDBJ whole genome shotgun (WGS) entry which is preliminary data.</text>
</comment>
<gene>
    <name evidence="1" type="ORF">AK812_SmicGene39721</name>
</gene>
<evidence type="ECO:0000313" key="2">
    <source>
        <dbReference type="Proteomes" id="UP000186817"/>
    </source>
</evidence>
<protein>
    <submittedName>
        <fullName evidence="1">Uncharacterized protein</fullName>
    </submittedName>
</protein>
<accession>A0A1Q9CAI3</accession>
<dbReference type="AlphaFoldDB" id="A0A1Q9CAI3"/>
<keyword evidence="2" id="KW-1185">Reference proteome</keyword>
<reference evidence="1 2" key="1">
    <citation type="submission" date="2016-02" db="EMBL/GenBank/DDBJ databases">
        <title>Genome analysis of coral dinoflagellate symbionts highlights evolutionary adaptations to a symbiotic lifestyle.</title>
        <authorList>
            <person name="Aranda M."/>
            <person name="Li Y."/>
            <person name="Liew Y.J."/>
            <person name="Baumgarten S."/>
            <person name="Simakov O."/>
            <person name="Wilson M."/>
            <person name="Piel J."/>
            <person name="Ashoor H."/>
            <person name="Bougouffa S."/>
            <person name="Bajic V.B."/>
            <person name="Ryu T."/>
            <person name="Ravasi T."/>
            <person name="Bayer T."/>
            <person name="Micklem G."/>
            <person name="Kim H."/>
            <person name="Bhak J."/>
            <person name="Lajeunesse T.C."/>
            <person name="Voolstra C.R."/>
        </authorList>
    </citation>
    <scope>NUCLEOTIDE SEQUENCE [LARGE SCALE GENOMIC DNA]</scope>
    <source>
        <strain evidence="1 2">CCMP2467</strain>
    </source>
</reference>
<proteinExistence type="predicted"/>
<sequence>MDMEMRISQSDIAFYIWMSFAIGSVRLDSDDSHQPVVGGAQQWTRKKGKEGVWRGKEAGDLDLQPRVHVTELPALLGMLYAVETNRHLTGKLITFQSSYQYNQYKVVIHDLLEALSSLYLGYRVISNRTEHMCSTESGSSGNSYEPINFCPLPGVYPYNTYA</sequence>